<dbReference type="RefSeq" id="XP_030989626.1">
    <property type="nucleotide sequence ID" value="XM_031132980.1"/>
</dbReference>
<dbReference type="EMBL" id="SKBQ01000083">
    <property type="protein sequence ID" value="TPX07915.1"/>
    <property type="molecule type" value="Genomic_DNA"/>
</dbReference>
<proteinExistence type="predicted"/>
<reference evidence="1 2" key="1">
    <citation type="submission" date="2019-06" db="EMBL/GenBank/DDBJ databases">
        <title>Draft genome sequence of the filamentous fungus Phialemoniopsis curvata isolated from diesel fuel.</title>
        <authorList>
            <person name="Varaljay V.A."/>
            <person name="Lyon W.J."/>
            <person name="Crouch A.L."/>
            <person name="Drake C.E."/>
            <person name="Hollomon J.M."/>
            <person name="Nadeau L.J."/>
            <person name="Nunn H.S."/>
            <person name="Stevenson B.S."/>
            <person name="Bojanowski C.L."/>
            <person name="Crookes-Goodson W.J."/>
        </authorList>
    </citation>
    <scope>NUCLEOTIDE SEQUENCE [LARGE SCALE GENOMIC DNA]</scope>
    <source>
        <strain evidence="1 2">D216</strain>
    </source>
</reference>
<dbReference type="InParanoid" id="A0A507AEV6"/>
<dbReference type="InterPro" id="IPR012469">
    <property type="entry name" value="DUF1688"/>
</dbReference>
<name>A0A507AEV6_9PEZI</name>
<dbReference type="OrthoDB" id="2153176at2759"/>
<evidence type="ECO:0008006" key="3">
    <source>
        <dbReference type="Google" id="ProtNLM"/>
    </source>
</evidence>
<dbReference type="AlphaFoldDB" id="A0A507AEV6"/>
<dbReference type="PANTHER" id="PTHR31687:SF3">
    <property type="entry name" value="PROTEIN URG3"/>
    <property type="match status" value="1"/>
</dbReference>
<evidence type="ECO:0000313" key="1">
    <source>
        <dbReference type="EMBL" id="TPX07915.1"/>
    </source>
</evidence>
<dbReference type="Pfam" id="PF07958">
    <property type="entry name" value="DUF1688"/>
    <property type="match status" value="1"/>
</dbReference>
<gene>
    <name evidence="1" type="ORF">E0L32_010370</name>
</gene>
<dbReference type="Proteomes" id="UP000319257">
    <property type="component" value="Unassembled WGS sequence"/>
</dbReference>
<keyword evidence="2" id="KW-1185">Reference proteome</keyword>
<protein>
    <recommendedName>
        <fullName evidence="3">DUF1688-domain-containing protein</fullName>
    </recommendedName>
</protein>
<evidence type="ECO:0000313" key="2">
    <source>
        <dbReference type="Proteomes" id="UP000319257"/>
    </source>
</evidence>
<dbReference type="STRING" id="1093900.A0A507AEV6"/>
<organism evidence="1 2">
    <name type="scientific">Thyridium curvatum</name>
    <dbReference type="NCBI Taxonomy" id="1093900"/>
    <lineage>
        <taxon>Eukaryota</taxon>
        <taxon>Fungi</taxon>
        <taxon>Dikarya</taxon>
        <taxon>Ascomycota</taxon>
        <taxon>Pezizomycotina</taxon>
        <taxon>Sordariomycetes</taxon>
        <taxon>Sordariomycetidae</taxon>
        <taxon>Thyridiales</taxon>
        <taxon>Thyridiaceae</taxon>
        <taxon>Thyridium</taxon>
    </lineage>
</organism>
<sequence>MDKDIQYLLSLQAVRNNSRIVLAAAQRGELLHFDYDASRMNDVADFVTDVIRRDYGPDKFDQIPPHGRWQHFEAGGVPRIQNLLERWQAEGCHDATEQTKRLIDLFLVSVLLDAGAGNVWAVKEPIAGGASYGRSEGTGIASLYLFLPGELSSDKSKKDTVDVRLPGKGLVDLTEATFNKYFQITPDNQMPGVSTRVQLLNRVGASLLNLSEIFGPTGRPGNIVDYLIKSKSDSGTLDYELLWNSLQKLLIPCWPSNRTRVHGQPIGDAWPLKILDLEATKSNNVRPETTIAPFHKLTQWLAYSLMVPFTRLLDCKWVNGELGTGLPEYRNGGLFVDIPVLRLKPQVLEEGKKASGQELPEFQDTSDVIVEWRAMTVALLDELHHLIAAKFAAEGVQLTMAQMLEAGSWKSGRELAAKYRPNTKSSPILIAGDGTLF</sequence>
<dbReference type="GeneID" id="41977817"/>
<dbReference type="PANTHER" id="PTHR31687">
    <property type="match status" value="1"/>
</dbReference>
<accession>A0A507AEV6</accession>
<comment type="caution">
    <text evidence="1">The sequence shown here is derived from an EMBL/GenBank/DDBJ whole genome shotgun (WGS) entry which is preliminary data.</text>
</comment>